<evidence type="ECO:0000313" key="1">
    <source>
        <dbReference type="EMBL" id="KAJ0170467.1"/>
    </source>
</evidence>
<protein>
    <submittedName>
        <fullName evidence="1">Uncharacterized protein</fullName>
    </submittedName>
</protein>
<reference evidence="1 2" key="1">
    <citation type="journal article" date="2021" name="Front. Genet.">
        <title>Chromosome-Level Genome Assembly Reveals Significant Gene Expansion in the Toll and IMD Signaling Pathways of Dendrolimus kikuchii.</title>
        <authorList>
            <person name="Zhou J."/>
            <person name="Wu P."/>
            <person name="Xiong Z."/>
            <person name="Liu N."/>
            <person name="Zhao N."/>
            <person name="Ji M."/>
            <person name="Qiu Y."/>
            <person name="Yang B."/>
        </authorList>
    </citation>
    <scope>NUCLEOTIDE SEQUENCE [LARGE SCALE GENOMIC DNA]</scope>
    <source>
        <strain evidence="1">Ann1</strain>
    </source>
</reference>
<proteinExistence type="predicted"/>
<accession>A0ACC1CG99</accession>
<keyword evidence="2" id="KW-1185">Reference proteome</keyword>
<evidence type="ECO:0000313" key="2">
    <source>
        <dbReference type="Proteomes" id="UP000824533"/>
    </source>
</evidence>
<dbReference type="Proteomes" id="UP000824533">
    <property type="component" value="Linkage Group LG27"/>
</dbReference>
<comment type="caution">
    <text evidence="1">The sequence shown here is derived from an EMBL/GenBank/DDBJ whole genome shotgun (WGS) entry which is preliminary data.</text>
</comment>
<organism evidence="1 2">
    <name type="scientific">Dendrolimus kikuchii</name>
    <dbReference type="NCBI Taxonomy" id="765133"/>
    <lineage>
        <taxon>Eukaryota</taxon>
        <taxon>Metazoa</taxon>
        <taxon>Ecdysozoa</taxon>
        <taxon>Arthropoda</taxon>
        <taxon>Hexapoda</taxon>
        <taxon>Insecta</taxon>
        <taxon>Pterygota</taxon>
        <taxon>Neoptera</taxon>
        <taxon>Endopterygota</taxon>
        <taxon>Lepidoptera</taxon>
        <taxon>Glossata</taxon>
        <taxon>Ditrysia</taxon>
        <taxon>Bombycoidea</taxon>
        <taxon>Lasiocampidae</taxon>
        <taxon>Dendrolimus</taxon>
    </lineage>
</organism>
<name>A0ACC1CG99_9NEOP</name>
<sequence>MFKSPANTIWYLACGNSMKSLFFEYLIGTTTLSEIIEHTCKKEDWINIAKHFFERTQFPNCLSSTNGKHIRIERPENTGSEAFNYKTYYYLILIADADYCFTAIDIGAYGSNSDSSVFKNSNFGKKFLNNQMHLPEFATLLDYEEVGPLPFVFKFIIKQRVYNYRLSYARRTVECAFGIMTNKWRILHRPIDVKLDFCDHIIKACCILHNFVRQHDSKQLNESFQVSELQGIASIRTRSRNNVIDVRNLFADYFTSTAGALSWQYENN</sequence>
<gene>
    <name evidence="1" type="ORF">K1T71_013838</name>
</gene>
<dbReference type="EMBL" id="CM034413">
    <property type="protein sequence ID" value="KAJ0170467.1"/>
    <property type="molecule type" value="Genomic_DNA"/>
</dbReference>